<keyword evidence="8" id="KW-0175">Coiled coil</keyword>
<comment type="similarity">
    <text evidence="2">Belongs to the outer membrane factor (OMF) (TC 1.B.17) family.</text>
</comment>
<dbReference type="EMBL" id="BAABBN010000004">
    <property type="protein sequence ID" value="GAA3915336.1"/>
    <property type="molecule type" value="Genomic_DNA"/>
</dbReference>
<evidence type="ECO:0000256" key="5">
    <source>
        <dbReference type="ARBA" id="ARBA00022692"/>
    </source>
</evidence>
<feature type="coiled-coil region" evidence="8">
    <location>
        <begin position="280"/>
        <end position="339"/>
    </location>
</feature>
<dbReference type="SUPFAM" id="SSF56954">
    <property type="entry name" value="Outer membrane efflux proteins (OEP)"/>
    <property type="match status" value="1"/>
</dbReference>
<keyword evidence="3" id="KW-0813">Transport</keyword>
<protein>
    <recommendedName>
        <fullName evidence="11">Outer membrane efflux protein</fullName>
    </recommendedName>
</protein>
<organism evidence="9 10">
    <name type="scientific">Litoribacillus peritrichatus</name>
    <dbReference type="NCBI Taxonomy" id="718191"/>
    <lineage>
        <taxon>Bacteria</taxon>
        <taxon>Pseudomonadati</taxon>
        <taxon>Pseudomonadota</taxon>
        <taxon>Gammaproteobacteria</taxon>
        <taxon>Oceanospirillales</taxon>
        <taxon>Oceanospirillaceae</taxon>
        <taxon>Litoribacillus</taxon>
    </lineage>
</organism>
<keyword evidence="7" id="KW-0998">Cell outer membrane</keyword>
<evidence type="ECO:0000256" key="4">
    <source>
        <dbReference type="ARBA" id="ARBA00022452"/>
    </source>
</evidence>
<evidence type="ECO:0000256" key="8">
    <source>
        <dbReference type="SAM" id="Coils"/>
    </source>
</evidence>
<proteinExistence type="inferred from homology"/>
<evidence type="ECO:0000313" key="10">
    <source>
        <dbReference type="Proteomes" id="UP001501565"/>
    </source>
</evidence>
<dbReference type="InterPro" id="IPR003423">
    <property type="entry name" value="OMP_efflux"/>
</dbReference>
<comment type="caution">
    <text evidence="9">The sequence shown here is derived from an EMBL/GenBank/DDBJ whole genome shotgun (WGS) entry which is preliminary data.</text>
</comment>
<keyword evidence="6" id="KW-0472">Membrane</keyword>
<evidence type="ECO:0008006" key="11">
    <source>
        <dbReference type="Google" id="ProtNLM"/>
    </source>
</evidence>
<dbReference type="PANTHER" id="PTHR30026">
    <property type="entry name" value="OUTER MEMBRANE PROTEIN TOLC"/>
    <property type="match status" value="1"/>
</dbReference>
<reference evidence="10" key="1">
    <citation type="journal article" date="2019" name="Int. J. Syst. Evol. Microbiol.">
        <title>The Global Catalogue of Microorganisms (GCM) 10K type strain sequencing project: providing services to taxonomists for standard genome sequencing and annotation.</title>
        <authorList>
            <consortium name="The Broad Institute Genomics Platform"/>
            <consortium name="The Broad Institute Genome Sequencing Center for Infectious Disease"/>
            <person name="Wu L."/>
            <person name="Ma J."/>
        </authorList>
    </citation>
    <scope>NUCLEOTIDE SEQUENCE [LARGE SCALE GENOMIC DNA]</scope>
    <source>
        <strain evidence="10">JCM 17551</strain>
    </source>
</reference>
<keyword evidence="10" id="KW-1185">Reference proteome</keyword>
<name>A0ABP7M9L1_9GAMM</name>
<evidence type="ECO:0000313" key="9">
    <source>
        <dbReference type="EMBL" id="GAA3915336.1"/>
    </source>
</evidence>
<dbReference type="Pfam" id="PF02321">
    <property type="entry name" value="OEP"/>
    <property type="match status" value="1"/>
</dbReference>
<keyword evidence="4" id="KW-1134">Transmembrane beta strand</keyword>
<accession>A0ABP7M9L1</accession>
<dbReference type="InterPro" id="IPR051906">
    <property type="entry name" value="TolC-like"/>
</dbReference>
<gene>
    <name evidence="9" type="ORF">GCM10022277_07400</name>
</gene>
<evidence type="ECO:0000256" key="2">
    <source>
        <dbReference type="ARBA" id="ARBA00007613"/>
    </source>
</evidence>
<evidence type="ECO:0000256" key="6">
    <source>
        <dbReference type="ARBA" id="ARBA00023136"/>
    </source>
</evidence>
<dbReference type="Proteomes" id="UP001501565">
    <property type="component" value="Unassembled WGS sequence"/>
</dbReference>
<comment type="subcellular location">
    <subcellularLocation>
        <location evidence="1">Cell outer membrane</location>
    </subcellularLocation>
</comment>
<sequence length="391" mass="44822">MRTLRRQELETDSIGAEYTPDFAVQLRVNRGDSRSSTTANSLQEVVENSNSAALVMTLPWWHKAGYKFDASISEVGESLEATRYEIQKLRLIRDIYVTYFEVLLQKEKVWIQQRFTETSKLRLDNAKKKYRLGTSSEWNILNEESNYLSKLSSYHDARTAFLSSLNQLSQLTGVNYPHDVKFDDGLIFTSYRDFIQQVMALTTDFGADPQVKEIEFQLQQKEIEVEKISDSKWTPSLSLRAIYYDENSEGDGADADSTRTVVGASLNLPIPVFTSGDQQTATVLHEIEDLKADIIELKREKMNQVASRKRIIKVLGEYLETLTLLVEKKKQEAKSAKKSFDIGRLTNLELQNLENLQIQSEEKYYETLFDVRQNYAELCLLLGIASMSPNL</sequence>
<evidence type="ECO:0000256" key="3">
    <source>
        <dbReference type="ARBA" id="ARBA00022448"/>
    </source>
</evidence>
<evidence type="ECO:0000256" key="1">
    <source>
        <dbReference type="ARBA" id="ARBA00004442"/>
    </source>
</evidence>
<dbReference type="Gene3D" id="1.20.1600.10">
    <property type="entry name" value="Outer membrane efflux proteins (OEP)"/>
    <property type="match status" value="1"/>
</dbReference>
<dbReference type="PANTHER" id="PTHR30026:SF20">
    <property type="entry name" value="OUTER MEMBRANE PROTEIN TOLC"/>
    <property type="match status" value="1"/>
</dbReference>
<evidence type="ECO:0000256" key="7">
    <source>
        <dbReference type="ARBA" id="ARBA00023237"/>
    </source>
</evidence>
<keyword evidence="5" id="KW-0812">Transmembrane</keyword>